<dbReference type="EC" id="2.7.1.121" evidence="3"/>
<evidence type="ECO:0000256" key="2">
    <source>
        <dbReference type="ARBA" id="ARBA00002788"/>
    </source>
</evidence>
<evidence type="ECO:0000256" key="4">
    <source>
        <dbReference type="ARBA" id="ARBA00022679"/>
    </source>
</evidence>
<dbReference type="Gene3D" id="3.40.50.510">
    <property type="entry name" value="Phosphotransferase system, mannose-type IIA component"/>
    <property type="match status" value="1"/>
</dbReference>
<accession>A0A6I2GDE5</accession>
<dbReference type="RefSeq" id="WP_153863075.1">
    <property type="nucleotide sequence ID" value="NZ_WJQS01000002.1"/>
</dbReference>
<dbReference type="Proteomes" id="UP000430975">
    <property type="component" value="Unassembled WGS sequence"/>
</dbReference>
<dbReference type="PANTHER" id="PTHR38594:SF1">
    <property type="entry name" value="PEP-DEPENDENT DIHYDROXYACETONE KINASE, PHOSPHORYL DONOR SUBUNIT DHAM"/>
    <property type="match status" value="1"/>
</dbReference>
<dbReference type="AlphaFoldDB" id="A0A6I2GDE5"/>
<dbReference type="InterPro" id="IPR036662">
    <property type="entry name" value="PTS_EIIA_man-typ_sf"/>
</dbReference>
<reference evidence="7 8" key="1">
    <citation type="submission" date="2019-11" db="EMBL/GenBank/DDBJ databases">
        <title>Characterisation of Fundicoccus ignavus gen. nov. sp. nov., a novel genus of the family Aerococcaceae isolated from bulk tank milk.</title>
        <authorList>
            <person name="Siebert A."/>
            <person name="Huptas C."/>
            <person name="Wenning M."/>
            <person name="Scherer S."/>
            <person name="Doll E.V."/>
        </authorList>
    </citation>
    <scope>NUCLEOTIDE SEQUENCE [LARGE SCALE GENOMIC DNA]</scope>
    <source>
        <strain evidence="7 8">WS4759</strain>
    </source>
</reference>
<evidence type="ECO:0000256" key="5">
    <source>
        <dbReference type="ARBA" id="ARBA00046577"/>
    </source>
</evidence>
<feature type="domain" description="PTS EIIA type-4" evidence="6">
    <location>
        <begin position="3"/>
        <end position="124"/>
    </location>
</feature>
<comment type="subunit">
    <text evidence="5">Homodimer. The dihydroxyacetone kinase complex is composed of a homodimer of DhaM, a homodimer of DhaK and the subunit DhaL.</text>
</comment>
<evidence type="ECO:0000259" key="6">
    <source>
        <dbReference type="PROSITE" id="PS51096"/>
    </source>
</evidence>
<dbReference type="GO" id="GO:0016020">
    <property type="term" value="C:membrane"/>
    <property type="evidence" value="ECO:0007669"/>
    <property type="project" value="InterPro"/>
</dbReference>
<dbReference type="SUPFAM" id="SSF53062">
    <property type="entry name" value="PTS system fructose IIA component-like"/>
    <property type="match status" value="1"/>
</dbReference>
<organism evidence="7 8">
    <name type="scientific">Fundicoccus ignavus</name>
    <dbReference type="NCBI Taxonomy" id="2664442"/>
    <lineage>
        <taxon>Bacteria</taxon>
        <taxon>Bacillati</taxon>
        <taxon>Bacillota</taxon>
        <taxon>Bacilli</taxon>
        <taxon>Lactobacillales</taxon>
        <taxon>Aerococcaceae</taxon>
        <taxon>Fundicoccus</taxon>
    </lineage>
</organism>
<name>A0A6I2GDE5_9LACT</name>
<evidence type="ECO:0000256" key="1">
    <source>
        <dbReference type="ARBA" id="ARBA00001113"/>
    </source>
</evidence>
<dbReference type="EMBL" id="WJQS01000002">
    <property type="protein sequence ID" value="MRI84634.1"/>
    <property type="molecule type" value="Genomic_DNA"/>
</dbReference>
<evidence type="ECO:0000313" key="8">
    <source>
        <dbReference type="Proteomes" id="UP000430975"/>
    </source>
</evidence>
<comment type="function">
    <text evidence="2">Component of the dihydroxyacetone kinase complex, which is responsible for the phosphoenolpyruvate (PEP)-dependent phosphorylation of dihydroxyacetone. DhaM serves as the phosphoryl donor. Is phosphorylated by phosphoenolpyruvate in an EI- and HPr-dependent reaction, and a phosphorelay system on histidine residues finally leads to phosphoryl transfer to DhaL and dihydroxyacetone.</text>
</comment>
<keyword evidence="8" id="KW-1185">Reference proteome</keyword>
<dbReference type="InterPro" id="IPR004701">
    <property type="entry name" value="PTS_EIIA_man-typ"/>
</dbReference>
<evidence type="ECO:0000313" key="7">
    <source>
        <dbReference type="EMBL" id="MRI84634.1"/>
    </source>
</evidence>
<dbReference type="Pfam" id="PF03610">
    <property type="entry name" value="EIIA-man"/>
    <property type="match status" value="1"/>
</dbReference>
<dbReference type="InterPro" id="IPR039643">
    <property type="entry name" value="DhaM"/>
</dbReference>
<protein>
    <recommendedName>
        <fullName evidence="3">phosphoenolpyruvate--glycerone phosphotransferase</fullName>
        <ecNumber evidence="3">2.7.1.121</ecNumber>
    </recommendedName>
</protein>
<keyword evidence="4 7" id="KW-0808">Transferase</keyword>
<comment type="caution">
    <text evidence="7">The sequence shown here is derived from an EMBL/GenBank/DDBJ whole genome shotgun (WGS) entry which is preliminary data.</text>
</comment>
<proteinExistence type="predicted"/>
<dbReference type="PROSITE" id="PS51096">
    <property type="entry name" value="PTS_EIIA_TYPE_4"/>
    <property type="match status" value="1"/>
</dbReference>
<keyword evidence="7" id="KW-0418">Kinase</keyword>
<dbReference type="InterPro" id="IPR012844">
    <property type="entry name" value="DhaM_N"/>
</dbReference>
<dbReference type="GO" id="GO:0009401">
    <property type="term" value="P:phosphoenolpyruvate-dependent sugar phosphotransferase system"/>
    <property type="evidence" value="ECO:0007669"/>
    <property type="project" value="InterPro"/>
</dbReference>
<comment type="catalytic activity">
    <reaction evidence="1">
        <text>dihydroxyacetone + phosphoenolpyruvate = dihydroxyacetone phosphate + pyruvate</text>
        <dbReference type="Rhea" id="RHEA:18381"/>
        <dbReference type="ChEBI" id="CHEBI:15361"/>
        <dbReference type="ChEBI" id="CHEBI:16016"/>
        <dbReference type="ChEBI" id="CHEBI:57642"/>
        <dbReference type="ChEBI" id="CHEBI:58702"/>
        <dbReference type="EC" id="2.7.1.121"/>
    </reaction>
</comment>
<gene>
    <name evidence="7" type="primary">dhaM</name>
    <name evidence="7" type="ORF">GIY09_01820</name>
</gene>
<evidence type="ECO:0000256" key="3">
    <source>
        <dbReference type="ARBA" id="ARBA00012095"/>
    </source>
</evidence>
<dbReference type="GO" id="GO:0019563">
    <property type="term" value="P:glycerol catabolic process"/>
    <property type="evidence" value="ECO:0007669"/>
    <property type="project" value="InterPro"/>
</dbReference>
<dbReference type="PANTHER" id="PTHR38594">
    <property type="entry name" value="PEP-DEPENDENT DIHYDROXYACETONE KINASE, PHOSPHORYL DONOR SUBUNIT DHAM"/>
    <property type="match status" value="1"/>
</dbReference>
<sequence>MSNYGIVIVSHSANIAQGIYDLIQEVAKDVSITYVGGTEEGGIGTSFETASQAMESNSAESLLAFYDLGSAKMNLEMAIEFTTKEVKVFDVPVVEGTYTAAALLQAGVDLDTVKAQLAEMKLNK</sequence>
<dbReference type="GO" id="GO:0047324">
    <property type="term" value="F:phosphoenolpyruvate-glycerone phosphotransferase activity"/>
    <property type="evidence" value="ECO:0007669"/>
    <property type="project" value="UniProtKB-EC"/>
</dbReference>
<dbReference type="NCBIfam" id="TIGR02364">
    <property type="entry name" value="dha_pts"/>
    <property type="match status" value="1"/>
</dbReference>